<keyword evidence="3" id="KW-1185">Reference proteome</keyword>
<reference evidence="2 3" key="1">
    <citation type="submission" date="2020-08" db="EMBL/GenBank/DDBJ databases">
        <title>Genomic Encyclopedia of Type Strains, Phase IV (KMG-IV): sequencing the most valuable type-strain genomes for metagenomic binning, comparative biology and taxonomic classification.</title>
        <authorList>
            <person name="Goeker M."/>
        </authorList>
    </citation>
    <scope>NUCLEOTIDE SEQUENCE [LARGE SCALE GENOMIC DNA]</scope>
    <source>
        <strain evidence="2 3">DSM 23447</strain>
    </source>
</reference>
<dbReference type="GO" id="GO:0016747">
    <property type="term" value="F:acyltransferase activity, transferring groups other than amino-acyl groups"/>
    <property type="evidence" value="ECO:0007669"/>
    <property type="project" value="InterPro"/>
</dbReference>
<feature type="domain" description="N-acetyltransferase" evidence="1">
    <location>
        <begin position="4"/>
        <end position="154"/>
    </location>
</feature>
<keyword evidence="2" id="KW-0808">Transferase</keyword>
<proteinExistence type="predicted"/>
<dbReference type="SUPFAM" id="SSF55729">
    <property type="entry name" value="Acyl-CoA N-acyltransferases (Nat)"/>
    <property type="match status" value="1"/>
</dbReference>
<organism evidence="2 3">
    <name type="scientific">Devosia subaequoris</name>
    <dbReference type="NCBI Taxonomy" id="395930"/>
    <lineage>
        <taxon>Bacteria</taxon>
        <taxon>Pseudomonadati</taxon>
        <taxon>Pseudomonadota</taxon>
        <taxon>Alphaproteobacteria</taxon>
        <taxon>Hyphomicrobiales</taxon>
        <taxon>Devosiaceae</taxon>
        <taxon>Devosia</taxon>
    </lineage>
</organism>
<dbReference type="Proteomes" id="UP000547011">
    <property type="component" value="Unassembled WGS sequence"/>
</dbReference>
<dbReference type="InterPro" id="IPR016181">
    <property type="entry name" value="Acyl_CoA_acyltransferase"/>
</dbReference>
<evidence type="ECO:0000313" key="3">
    <source>
        <dbReference type="Proteomes" id="UP000547011"/>
    </source>
</evidence>
<name>A0A7W6IQ63_9HYPH</name>
<dbReference type="AlphaFoldDB" id="A0A7W6IQ63"/>
<protein>
    <submittedName>
        <fullName evidence="2">N-acetylglutamate synthase-like GNAT family acetyltransferase</fullName>
    </submittedName>
</protein>
<gene>
    <name evidence="2" type="ORF">GGR20_002808</name>
</gene>
<dbReference type="Pfam" id="PF00583">
    <property type="entry name" value="Acetyltransf_1"/>
    <property type="match status" value="1"/>
</dbReference>
<dbReference type="EMBL" id="JACIEW010000007">
    <property type="protein sequence ID" value="MBB4053151.1"/>
    <property type="molecule type" value="Genomic_DNA"/>
</dbReference>
<accession>A0A7W6IQ63</accession>
<sequence>MQITTGRLIDHAETIEPLARLMQQQWPDWYRDPAKARGDLVSRLNDARLPLGLVAFANGRAAGACALTLSSGGLVTDRTPWVGGLLVDPGLRRKGLAAALLARATEEAQLLGHERLYALTATAHELFGSQGWQRIENIELDGQAHAIYCAELIGEISVKPLR</sequence>
<dbReference type="InterPro" id="IPR000182">
    <property type="entry name" value="GNAT_dom"/>
</dbReference>
<dbReference type="PROSITE" id="PS51186">
    <property type="entry name" value="GNAT"/>
    <property type="match status" value="1"/>
</dbReference>
<dbReference type="RefSeq" id="WP_183311950.1">
    <property type="nucleotide sequence ID" value="NZ_JACIEW010000007.1"/>
</dbReference>
<comment type="caution">
    <text evidence="2">The sequence shown here is derived from an EMBL/GenBank/DDBJ whole genome shotgun (WGS) entry which is preliminary data.</text>
</comment>
<evidence type="ECO:0000259" key="1">
    <source>
        <dbReference type="PROSITE" id="PS51186"/>
    </source>
</evidence>
<dbReference type="Gene3D" id="3.40.630.30">
    <property type="match status" value="1"/>
</dbReference>
<evidence type="ECO:0000313" key="2">
    <source>
        <dbReference type="EMBL" id="MBB4053151.1"/>
    </source>
</evidence>